<accession>A0ABY7CRZ1</accession>
<gene>
    <name evidence="2" type="ORF">PtA15_8A4</name>
</gene>
<evidence type="ECO:0000313" key="3">
    <source>
        <dbReference type="Proteomes" id="UP001164743"/>
    </source>
</evidence>
<feature type="compositionally biased region" description="Low complexity" evidence="1">
    <location>
        <begin position="134"/>
        <end position="145"/>
    </location>
</feature>
<feature type="region of interest" description="Disordered" evidence="1">
    <location>
        <begin position="118"/>
        <end position="160"/>
    </location>
</feature>
<keyword evidence="3" id="KW-1185">Reference proteome</keyword>
<dbReference type="GeneID" id="77812720"/>
<dbReference type="Proteomes" id="UP001164743">
    <property type="component" value="Chromosome 8A"/>
</dbReference>
<protein>
    <submittedName>
        <fullName evidence="2">Uncharacterized protein</fullName>
    </submittedName>
</protein>
<dbReference type="EMBL" id="CP110428">
    <property type="protein sequence ID" value="WAQ87103.1"/>
    <property type="molecule type" value="Genomic_DNA"/>
</dbReference>
<dbReference type="RefSeq" id="XP_053022658.1">
    <property type="nucleotide sequence ID" value="XM_053171937.1"/>
</dbReference>
<reference evidence="2" key="1">
    <citation type="submission" date="2022-10" db="EMBL/GenBank/DDBJ databases">
        <title>Puccinia triticina Genome sequencing and assembly.</title>
        <authorList>
            <person name="Li C."/>
        </authorList>
    </citation>
    <scope>NUCLEOTIDE SEQUENCE</scope>
    <source>
        <strain evidence="2">Pt15</strain>
    </source>
</reference>
<organism evidence="2 3">
    <name type="scientific">Puccinia triticina</name>
    <dbReference type="NCBI Taxonomy" id="208348"/>
    <lineage>
        <taxon>Eukaryota</taxon>
        <taxon>Fungi</taxon>
        <taxon>Dikarya</taxon>
        <taxon>Basidiomycota</taxon>
        <taxon>Pucciniomycotina</taxon>
        <taxon>Pucciniomycetes</taxon>
        <taxon>Pucciniales</taxon>
        <taxon>Pucciniaceae</taxon>
        <taxon>Puccinia</taxon>
    </lineage>
</organism>
<evidence type="ECO:0000256" key="1">
    <source>
        <dbReference type="SAM" id="MobiDB-lite"/>
    </source>
</evidence>
<sequence length="160" mass="16922">MFPVPLAPTSASVPPNQISVVPPNPISAVPLNPISVPKDLGSEVTSVPPPNPTKDSVFEIAASLTNKKESLPDLPEPLLFALIKETGPPSSEESCAKSQKYYIPAEQSEKAWIDHTPAFKPTKSAPTHNPAIEPTTSAPSSGTPTLIRDPKSYNYTPGGM</sequence>
<evidence type="ECO:0000313" key="2">
    <source>
        <dbReference type="EMBL" id="WAQ87103.1"/>
    </source>
</evidence>
<name>A0ABY7CRZ1_9BASI</name>
<proteinExistence type="predicted"/>